<evidence type="ECO:0000256" key="3">
    <source>
        <dbReference type="ARBA" id="ARBA00022692"/>
    </source>
</evidence>
<keyword evidence="3 6" id="KW-0812">Transmembrane</keyword>
<evidence type="ECO:0000256" key="1">
    <source>
        <dbReference type="ARBA" id="ARBA00004651"/>
    </source>
</evidence>
<feature type="transmembrane region" description="Helical" evidence="6">
    <location>
        <begin position="78"/>
        <end position="96"/>
    </location>
</feature>
<keyword evidence="8" id="KW-1185">Reference proteome</keyword>
<name>A0A371NYV9_9MICO</name>
<keyword evidence="4 6" id="KW-1133">Transmembrane helix</keyword>
<evidence type="ECO:0000256" key="5">
    <source>
        <dbReference type="ARBA" id="ARBA00023136"/>
    </source>
</evidence>
<accession>A0A371NYV9</accession>
<evidence type="ECO:0000256" key="4">
    <source>
        <dbReference type="ARBA" id="ARBA00022989"/>
    </source>
</evidence>
<proteinExistence type="predicted"/>
<evidence type="ECO:0000256" key="6">
    <source>
        <dbReference type="SAM" id="Phobius"/>
    </source>
</evidence>
<dbReference type="Proteomes" id="UP000262172">
    <property type="component" value="Unassembled WGS sequence"/>
</dbReference>
<dbReference type="EMBL" id="QUAB01000015">
    <property type="protein sequence ID" value="REJ07724.1"/>
    <property type="molecule type" value="Genomic_DNA"/>
</dbReference>
<gene>
    <name evidence="7" type="ORF">DY023_03315</name>
</gene>
<feature type="transmembrane region" description="Helical" evidence="6">
    <location>
        <begin position="116"/>
        <end position="138"/>
    </location>
</feature>
<keyword evidence="5 6" id="KW-0472">Membrane</keyword>
<feature type="transmembrane region" description="Helical" evidence="6">
    <location>
        <begin position="150"/>
        <end position="171"/>
    </location>
</feature>
<reference evidence="7 8" key="1">
    <citation type="submission" date="2018-08" db="EMBL/GenBank/DDBJ databases">
        <title>Isolation, diversity and antifungal activity of Actinobacteria from cow dung.</title>
        <authorList>
            <person name="Ling L."/>
        </authorList>
    </citation>
    <scope>NUCLEOTIDE SEQUENCE [LARGE SCALE GENOMIC DNA]</scope>
    <source>
        <strain evidence="7 8">NEAU-LLE</strain>
    </source>
</reference>
<feature type="transmembrane region" description="Helical" evidence="6">
    <location>
        <begin position="191"/>
        <end position="209"/>
    </location>
</feature>
<sequence length="210" mass="21904">MGRMPSVEMLLAFAGTSLLIAGVPGPSVAYVVARSAQHGTAAGLFSMMGLGTGVVVHTGMAAAGVAALIALVPMGLEIVGWIGAGYLAWLAVHTLRARSAEQHDDGTIAVPQRGRLFLDGLLVDVLNPKTALFFIAFLPQFVRPERGPSALQLGVLGLLYMLIAVTCYSTYAVLAGRLTVRLRGSGSIRSRMAFVTAGIYLVLAVVVLVV</sequence>
<dbReference type="GO" id="GO:0005886">
    <property type="term" value="C:plasma membrane"/>
    <property type="evidence" value="ECO:0007669"/>
    <property type="project" value="UniProtKB-SubCell"/>
</dbReference>
<dbReference type="InterPro" id="IPR001123">
    <property type="entry name" value="LeuE-type"/>
</dbReference>
<dbReference type="AlphaFoldDB" id="A0A371NYV9"/>
<dbReference type="PIRSF" id="PIRSF006324">
    <property type="entry name" value="LeuE"/>
    <property type="match status" value="1"/>
</dbReference>
<comment type="caution">
    <text evidence="7">The sequence shown here is derived from an EMBL/GenBank/DDBJ whole genome shotgun (WGS) entry which is preliminary data.</text>
</comment>
<evidence type="ECO:0000313" key="8">
    <source>
        <dbReference type="Proteomes" id="UP000262172"/>
    </source>
</evidence>
<evidence type="ECO:0000256" key="2">
    <source>
        <dbReference type="ARBA" id="ARBA00022475"/>
    </source>
</evidence>
<feature type="transmembrane region" description="Helical" evidence="6">
    <location>
        <begin position="45"/>
        <end position="71"/>
    </location>
</feature>
<evidence type="ECO:0000313" key="7">
    <source>
        <dbReference type="EMBL" id="REJ07724.1"/>
    </source>
</evidence>
<dbReference type="GO" id="GO:0015171">
    <property type="term" value="F:amino acid transmembrane transporter activity"/>
    <property type="evidence" value="ECO:0007669"/>
    <property type="project" value="TreeGrafter"/>
</dbReference>
<dbReference type="PANTHER" id="PTHR30086">
    <property type="entry name" value="ARGININE EXPORTER PROTEIN ARGO"/>
    <property type="match status" value="1"/>
</dbReference>
<dbReference type="PANTHER" id="PTHR30086:SF20">
    <property type="entry name" value="ARGININE EXPORTER PROTEIN ARGO-RELATED"/>
    <property type="match status" value="1"/>
</dbReference>
<comment type="subcellular location">
    <subcellularLocation>
        <location evidence="1">Cell membrane</location>
        <topology evidence="1">Multi-pass membrane protein</topology>
    </subcellularLocation>
</comment>
<organism evidence="7 8">
    <name type="scientific">Microbacterium bovistercoris</name>
    <dbReference type="NCBI Taxonomy" id="2293570"/>
    <lineage>
        <taxon>Bacteria</taxon>
        <taxon>Bacillati</taxon>
        <taxon>Actinomycetota</taxon>
        <taxon>Actinomycetes</taxon>
        <taxon>Micrococcales</taxon>
        <taxon>Microbacteriaceae</taxon>
        <taxon>Microbacterium</taxon>
    </lineage>
</organism>
<dbReference type="OrthoDB" id="3175972at2"/>
<protein>
    <submittedName>
        <fullName evidence="7">LysE family translocator</fullName>
    </submittedName>
</protein>
<dbReference type="Pfam" id="PF01810">
    <property type="entry name" value="LysE"/>
    <property type="match status" value="1"/>
</dbReference>
<keyword evidence="2" id="KW-1003">Cell membrane</keyword>